<dbReference type="RefSeq" id="WP_242375804.1">
    <property type="nucleotide sequence ID" value="NZ_JAKRKC020000002.1"/>
</dbReference>
<name>A0ABT0G2M4_9ACTN</name>
<accession>A0ABT0G2M4</accession>
<evidence type="ECO:0000313" key="1">
    <source>
        <dbReference type="EMBL" id="MCK2218368.1"/>
    </source>
</evidence>
<gene>
    <name evidence="1" type="ORF">MF672_031925</name>
</gene>
<dbReference type="Proteomes" id="UP001317259">
    <property type="component" value="Unassembled WGS sequence"/>
</dbReference>
<protein>
    <submittedName>
        <fullName evidence="1">Uncharacterized protein</fullName>
    </submittedName>
</protein>
<organism evidence="1 2">
    <name type="scientific">Actinomadura luzonensis</name>
    <dbReference type="NCBI Taxonomy" id="2805427"/>
    <lineage>
        <taxon>Bacteria</taxon>
        <taxon>Bacillati</taxon>
        <taxon>Actinomycetota</taxon>
        <taxon>Actinomycetes</taxon>
        <taxon>Streptosporangiales</taxon>
        <taxon>Thermomonosporaceae</taxon>
        <taxon>Actinomadura</taxon>
    </lineage>
</organism>
<comment type="caution">
    <text evidence="1">The sequence shown here is derived from an EMBL/GenBank/DDBJ whole genome shotgun (WGS) entry which is preliminary data.</text>
</comment>
<proteinExistence type="predicted"/>
<dbReference type="EMBL" id="JAKRKC020000002">
    <property type="protein sequence ID" value="MCK2218368.1"/>
    <property type="molecule type" value="Genomic_DNA"/>
</dbReference>
<reference evidence="1 2" key="1">
    <citation type="submission" date="2022-04" db="EMBL/GenBank/DDBJ databases">
        <title>Genome draft of Actinomadura sp. ATCC 31491.</title>
        <authorList>
            <person name="Shi X."/>
            <person name="Du Y."/>
        </authorList>
    </citation>
    <scope>NUCLEOTIDE SEQUENCE [LARGE SCALE GENOMIC DNA]</scope>
    <source>
        <strain evidence="1 2">ATCC 31491</strain>
    </source>
</reference>
<keyword evidence="2" id="KW-1185">Reference proteome</keyword>
<sequence length="311" mass="35620">MLDDHVPDSTRTTGRLLRHLLLDRKDYRALWQRHQHRRPAADVMNKHAIAMVLSDHLVDSGIFSESETRLNRKLKDRVGRALDGKILSAETLSWFIDAFCMTPHDEHMLREAHSAGTISANVPLVNTLRLPQKLPMPQRHRTIMLFERRVIDATGRAVTHHSTHTIVACEDGVDSYPCFPYSRASDIVVIHGGHLVEAPDTTADPSVATIALSVSLSEGESTSFEYQRNFHPSADVDTEYRRLVNARTQNIDFVVQFHSLHLPRRVWWAVWDDYQGGQVVEQMPVALDLQHRAHRFLPYMENAVAGFRWTW</sequence>
<evidence type="ECO:0000313" key="2">
    <source>
        <dbReference type="Proteomes" id="UP001317259"/>
    </source>
</evidence>